<dbReference type="NCBIfam" id="TIGR01924">
    <property type="entry name" value="rsbW_low_gc"/>
    <property type="match status" value="1"/>
</dbReference>
<dbReference type="NCBIfam" id="NF003144">
    <property type="entry name" value="PRK04069.1"/>
    <property type="match status" value="1"/>
</dbReference>
<name>A0ABW3DAN3_9BACL</name>
<organism evidence="4 5">
    <name type="scientific">Paenibacillus residui</name>
    <dbReference type="NCBI Taxonomy" id="629724"/>
    <lineage>
        <taxon>Bacteria</taxon>
        <taxon>Bacillati</taxon>
        <taxon>Bacillota</taxon>
        <taxon>Bacilli</taxon>
        <taxon>Bacillales</taxon>
        <taxon>Paenibacillaceae</taxon>
        <taxon>Paenibacillus</taxon>
    </lineage>
</organism>
<dbReference type="PANTHER" id="PTHR35526:SF3">
    <property type="entry name" value="ANTI-SIGMA-F FACTOR RSBW"/>
    <property type="match status" value="1"/>
</dbReference>
<evidence type="ECO:0000313" key="5">
    <source>
        <dbReference type="Proteomes" id="UP001597120"/>
    </source>
</evidence>
<evidence type="ECO:0000256" key="1">
    <source>
        <dbReference type="ARBA" id="ARBA00022527"/>
    </source>
</evidence>
<dbReference type="GO" id="GO:0004674">
    <property type="term" value="F:protein serine/threonine kinase activity"/>
    <property type="evidence" value="ECO:0007669"/>
    <property type="project" value="UniProtKB-EC"/>
</dbReference>
<dbReference type="InterPro" id="IPR036890">
    <property type="entry name" value="HATPase_C_sf"/>
</dbReference>
<keyword evidence="5" id="KW-1185">Reference proteome</keyword>
<sequence>MSDFQNHSVSLKVPADAEFIDIVRLTLYGIASKWGFSYEEIEDMKVAVAEACNNAVLHAYQGEEKGQMEIRFEMREDGIRISVKDEGSSFDYEQKESQAESLHDKPLSEVSEGGLGIFMMQALMDEVQVHTQSGTEVILTKFLQRKEELA</sequence>
<evidence type="ECO:0000256" key="2">
    <source>
        <dbReference type="SAM" id="MobiDB-lite"/>
    </source>
</evidence>
<dbReference type="RefSeq" id="WP_144934693.1">
    <property type="nucleotide sequence ID" value="NZ_JBHTIU010000031.1"/>
</dbReference>
<dbReference type="Proteomes" id="UP001597120">
    <property type="component" value="Unassembled WGS sequence"/>
</dbReference>
<comment type="caution">
    <text evidence="4">The sequence shown here is derived from an EMBL/GenBank/DDBJ whole genome shotgun (WGS) entry which is preliminary data.</text>
</comment>
<dbReference type="SUPFAM" id="SSF55874">
    <property type="entry name" value="ATPase domain of HSP90 chaperone/DNA topoisomerase II/histidine kinase"/>
    <property type="match status" value="1"/>
</dbReference>
<dbReference type="PANTHER" id="PTHR35526">
    <property type="entry name" value="ANTI-SIGMA-F FACTOR RSBW-RELATED"/>
    <property type="match status" value="1"/>
</dbReference>
<reference evidence="5" key="1">
    <citation type="journal article" date="2019" name="Int. J. Syst. Evol. Microbiol.">
        <title>The Global Catalogue of Microorganisms (GCM) 10K type strain sequencing project: providing services to taxonomists for standard genome sequencing and annotation.</title>
        <authorList>
            <consortium name="The Broad Institute Genomics Platform"/>
            <consortium name="The Broad Institute Genome Sequencing Center for Infectious Disease"/>
            <person name="Wu L."/>
            <person name="Ma J."/>
        </authorList>
    </citation>
    <scope>NUCLEOTIDE SEQUENCE [LARGE SCALE GENOMIC DNA]</scope>
    <source>
        <strain evidence="5">CCUG 57263</strain>
    </source>
</reference>
<dbReference type="Pfam" id="PF13581">
    <property type="entry name" value="HATPase_c_2"/>
    <property type="match status" value="1"/>
</dbReference>
<keyword evidence="1" id="KW-0418">Kinase</keyword>
<dbReference type="EC" id="2.7.11.1" evidence="4"/>
<accession>A0ABW3DAN3</accession>
<feature type="domain" description="Histidine kinase/HSP90-like ATPase" evidence="3">
    <location>
        <begin position="13"/>
        <end position="141"/>
    </location>
</feature>
<dbReference type="Gene3D" id="3.30.565.10">
    <property type="entry name" value="Histidine kinase-like ATPase, C-terminal domain"/>
    <property type="match status" value="1"/>
</dbReference>
<dbReference type="EMBL" id="JBHTIU010000031">
    <property type="protein sequence ID" value="MFD0869589.1"/>
    <property type="molecule type" value="Genomic_DNA"/>
</dbReference>
<evidence type="ECO:0000313" key="4">
    <source>
        <dbReference type="EMBL" id="MFD0869589.1"/>
    </source>
</evidence>
<keyword evidence="4" id="KW-0808">Transferase</keyword>
<evidence type="ECO:0000259" key="3">
    <source>
        <dbReference type="Pfam" id="PF13581"/>
    </source>
</evidence>
<keyword evidence="1" id="KW-0723">Serine/threonine-protein kinase</keyword>
<feature type="region of interest" description="Disordered" evidence="2">
    <location>
        <begin position="85"/>
        <end position="106"/>
    </location>
</feature>
<gene>
    <name evidence="4" type="primary">rsbW</name>
    <name evidence="4" type="ORF">ACFQ03_10540</name>
</gene>
<proteinExistence type="predicted"/>
<dbReference type="InterPro" id="IPR003594">
    <property type="entry name" value="HATPase_dom"/>
</dbReference>
<dbReference type="CDD" id="cd16936">
    <property type="entry name" value="HATPase_RsbW-like"/>
    <property type="match status" value="1"/>
</dbReference>
<dbReference type="InterPro" id="IPR010193">
    <property type="entry name" value="RsbW"/>
</dbReference>
<dbReference type="InterPro" id="IPR050267">
    <property type="entry name" value="Anti-sigma-factor_SerPK"/>
</dbReference>
<protein>
    <submittedName>
        <fullName evidence="4">Anti-sigma B factor RsbW</fullName>
        <ecNumber evidence="4">2.7.11.1</ecNumber>
    </submittedName>
</protein>